<evidence type="ECO:0000256" key="1">
    <source>
        <dbReference type="SAM" id="MobiDB-lite"/>
    </source>
</evidence>
<reference evidence="3 4" key="1">
    <citation type="submission" date="2014-02" db="EMBL/GenBank/DDBJ databases">
        <title>The genome sequence of Colletotrichum salicis CBS 607.94.</title>
        <authorList>
            <person name="Baroncelli R."/>
            <person name="Thon M.R."/>
        </authorList>
    </citation>
    <scope>NUCLEOTIDE SEQUENCE [LARGE SCALE GENOMIC DNA]</scope>
    <source>
        <strain evidence="3 4">CBS 607.94</strain>
    </source>
</reference>
<evidence type="ECO:0000313" key="3">
    <source>
        <dbReference type="EMBL" id="KXH24891.1"/>
    </source>
</evidence>
<gene>
    <name evidence="3" type="ORF">CSAL01_00227</name>
</gene>
<proteinExistence type="predicted"/>
<accession>A0A135RMG3</accession>
<dbReference type="Proteomes" id="UP000070121">
    <property type="component" value="Unassembled WGS sequence"/>
</dbReference>
<keyword evidence="2" id="KW-0812">Transmembrane</keyword>
<evidence type="ECO:0008006" key="5">
    <source>
        <dbReference type="Google" id="ProtNLM"/>
    </source>
</evidence>
<protein>
    <recommendedName>
        <fullName evidence="5">Rhomboid family membrane protein</fullName>
    </recommendedName>
</protein>
<keyword evidence="4" id="KW-1185">Reference proteome</keyword>
<organism evidence="3 4">
    <name type="scientific">Colletotrichum salicis</name>
    <dbReference type="NCBI Taxonomy" id="1209931"/>
    <lineage>
        <taxon>Eukaryota</taxon>
        <taxon>Fungi</taxon>
        <taxon>Dikarya</taxon>
        <taxon>Ascomycota</taxon>
        <taxon>Pezizomycotina</taxon>
        <taxon>Sordariomycetes</taxon>
        <taxon>Hypocreomycetidae</taxon>
        <taxon>Glomerellales</taxon>
        <taxon>Glomerellaceae</taxon>
        <taxon>Colletotrichum</taxon>
        <taxon>Colletotrichum acutatum species complex</taxon>
    </lineage>
</organism>
<feature type="region of interest" description="Disordered" evidence="1">
    <location>
        <begin position="167"/>
        <end position="193"/>
    </location>
</feature>
<sequence>MSSTSQPAGQPAFPSTPTPTPQIITNAAWAGVVLCPLIMLMPPRRLDWRTFMLWTGFSASGNQLIYDYSGQSLMQRVQSRMARMFPTALPEQAQRTKQLLREERMRRDGLTEEQMRAIEFKKRNLAQRLWYGSEPEDWEAKRAAEHAKALAEGKGLGDLIAEQVSEVWSGARKEEEEQQGKKSSEEKEGEKKQ</sequence>
<dbReference type="EMBL" id="JFFI01002775">
    <property type="protein sequence ID" value="KXH24891.1"/>
    <property type="molecule type" value="Genomic_DNA"/>
</dbReference>
<keyword evidence="2" id="KW-0472">Membrane</keyword>
<feature type="transmembrane region" description="Helical" evidence="2">
    <location>
        <begin position="23"/>
        <end position="42"/>
    </location>
</feature>
<keyword evidence="2" id="KW-1133">Transmembrane helix</keyword>
<dbReference type="OrthoDB" id="5411041at2759"/>
<evidence type="ECO:0000256" key="2">
    <source>
        <dbReference type="SAM" id="Phobius"/>
    </source>
</evidence>
<feature type="compositionally biased region" description="Basic and acidic residues" evidence="1">
    <location>
        <begin position="171"/>
        <end position="193"/>
    </location>
</feature>
<comment type="caution">
    <text evidence="3">The sequence shown here is derived from an EMBL/GenBank/DDBJ whole genome shotgun (WGS) entry which is preliminary data.</text>
</comment>
<name>A0A135RMG3_9PEZI</name>
<evidence type="ECO:0000313" key="4">
    <source>
        <dbReference type="Proteomes" id="UP000070121"/>
    </source>
</evidence>
<dbReference type="AlphaFoldDB" id="A0A135RMG3"/>